<organism evidence="2 3">
    <name type="scientific">Cronartium quercuum f. sp. fusiforme G11</name>
    <dbReference type="NCBI Taxonomy" id="708437"/>
    <lineage>
        <taxon>Eukaryota</taxon>
        <taxon>Fungi</taxon>
        <taxon>Dikarya</taxon>
        <taxon>Basidiomycota</taxon>
        <taxon>Pucciniomycotina</taxon>
        <taxon>Pucciniomycetes</taxon>
        <taxon>Pucciniales</taxon>
        <taxon>Coleosporiaceae</taxon>
        <taxon>Cronartium</taxon>
    </lineage>
</organism>
<keyword evidence="3" id="KW-1185">Reference proteome</keyword>
<comment type="caution">
    <text evidence="2">The sequence shown here is derived from an EMBL/GenBank/DDBJ whole genome shotgun (WGS) entry which is preliminary data.</text>
</comment>
<sequence>MSTHPLPPPKKRKTTDEPSPEILPVGTTARSLAAASSEKHKKKETVETTQAEFVPSRPTFDFPALPPSAIHRYLLFHQLIPSSALTYDHAVFPTRPLTLPVKQEAATIATGKSHRHPAHKSPGPMTLTSLGPGGALSFLSIPPAPPPSANELRNLSAFDDAEGVLGDRLANLARTHWEKQPTTVSLSRENEIIAGFVYAVKTRGKALRRADR</sequence>
<reference evidence="2" key="1">
    <citation type="submission" date="2013-11" db="EMBL/GenBank/DDBJ databases">
        <title>Genome sequence of the fusiform rust pathogen reveals effectors for host alternation and coevolution with pine.</title>
        <authorList>
            <consortium name="DOE Joint Genome Institute"/>
            <person name="Smith K."/>
            <person name="Pendleton A."/>
            <person name="Kubisiak T."/>
            <person name="Anderson C."/>
            <person name="Salamov A."/>
            <person name="Aerts A."/>
            <person name="Riley R."/>
            <person name="Clum A."/>
            <person name="Lindquist E."/>
            <person name="Ence D."/>
            <person name="Campbell M."/>
            <person name="Kronenberg Z."/>
            <person name="Feau N."/>
            <person name="Dhillon B."/>
            <person name="Hamelin R."/>
            <person name="Burleigh J."/>
            <person name="Smith J."/>
            <person name="Yandell M."/>
            <person name="Nelson C."/>
            <person name="Grigoriev I."/>
            <person name="Davis J."/>
        </authorList>
    </citation>
    <scope>NUCLEOTIDE SEQUENCE</scope>
    <source>
        <strain evidence="2">G11</strain>
    </source>
</reference>
<proteinExistence type="predicted"/>
<evidence type="ECO:0000313" key="2">
    <source>
        <dbReference type="EMBL" id="KAG0142420.1"/>
    </source>
</evidence>
<accession>A0A9P6T8B6</accession>
<dbReference type="EMBL" id="MU167349">
    <property type="protein sequence ID" value="KAG0142420.1"/>
    <property type="molecule type" value="Genomic_DNA"/>
</dbReference>
<dbReference type="OrthoDB" id="2504762at2759"/>
<name>A0A9P6T8B6_9BASI</name>
<protein>
    <submittedName>
        <fullName evidence="2">Uncharacterized protein</fullName>
    </submittedName>
</protein>
<evidence type="ECO:0000256" key="1">
    <source>
        <dbReference type="SAM" id="MobiDB-lite"/>
    </source>
</evidence>
<dbReference type="Proteomes" id="UP000886653">
    <property type="component" value="Unassembled WGS sequence"/>
</dbReference>
<gene>
    <name evidence="2" type="ORF">CROQUDRAFT_662587</name>
</gene>
<evidence type="ECO:0000313" key="3">
    <source>
        <dbReference type="Proteomes" id="UP000886653"/>
    </source>
</evidence>
<dbReference type="AlphaFoldDB" id="A0A9P6T8B6"/>
<feature type="region of interest" description="Disordered" evidence="1">
    <location>
        <begin position="1"/>
        <end position="48"/>
    </location>
</feature>